<keyword evidence="11" id="KW-0282">Flagellum</keyword>
<dbReference type="InterPro" id="IPR002010">
    <property type="entry name" value="T3SS_IM_R"/>
</dbReference>
<proteinExistence type="inferred from homology"/>
<feature type="transmembrane region" description="Helical" evidence="10">
    <location>
        <begin position="212"/>
        <end position="240"/>
    </location>
</feature>
<evidence type="ECO:0000256" key="3">
    <source>
        <dbReference type="ARBA" id="ARBA00021717"/>
    </source>
</evidence>
<evidence type="ECO:0000256" key="8">
    <source>
        <dbReference type="ARBA" id="ARBA00023143"/>
    </source>
</evidence>
<gene>
    <name evidence="11" type="primary">fliR</name>
    <name evidence="11" type="ORF">ACFSNB_07125</name>
</gene>
<dbReference type="PRINTS" id="PR00953">
    <property type="entry name" value="TYPE3IMRPROT"/>
</dbReference>
<keyword evidence="8 10" id="KW-0975">Bacterial flagellum</keyword>
<evidence type="ECO:0000313" key="12">
    <source>
        <dbReference type="Proteomes" id="UP001597296"/>
    </source>
</evidence>
<keyword evidence="11" id="KW-0969">Cilium</keyword>
<evidence type="ECO:0000256" key="2">
    <source>
        <dbReference type="ARBA" id="ARBA00009772"/>
    </source>
</evidence>
<sequence length="254" mass="27231">MLSELLQLDIYRFFLVFARIGAAMMLLPGIGGQLVSTRIRLLLALAIAALMVPALAPLLPPTPSSPAGVLRVLAGEVLIGLFLGSVTTFLMSIINVTGAIIGFMTGLTNAFSFDPIAEQQSSLLTGFLANIAMLAVFSTDLHHLMFRAVIESYTLFQAGAPPPLGDFAETLSHLLTTAFRFGLQFSAPLLVFGLVFYTGLGLLSRLVPQIQVFFVAMPVQLLIGLAMLMAALGTMISLFLREFENTLIPFLPPG</sequence>
<dbReference type="EMBL" id="JBHUIY010000011">
    <property type="protein sequence ID" value="MFD2233573.1"/>
    <property type="molecule type" value="Genomic_DNA"/>
</dbReference>
<feature type="transmembrane region" description="Helical" evidence="10">
    <location>
        <begin position="79"/>
        <end position="103"/>
    </location>
</feature>
<feature type="transmembrane region" description="Helical" evidence="10">
    <location>
        <begin position="181"/>
        <end position="200"/>
    </location>
</feature>
<dbReference type="PANTHER" id="PTHR30065:SF8">
    <property type="entry name" value="FLAGELLAR BIOSYNTHETIC PROTEIN FLIR"/>
    <property type="match status" value="1"/>
</dbReference>
<comment type="similarity">
    <text evidence="2 10">Belongs to the FliR/MopE/SpaR family.</text>
</comment>
<evidence type="ECO:0000256" key="9">
    <source>
        <dbReference type="NCBIfam" id="TIGR01400"/>
    </source>
</evidence>
<dbReference type="NCBIfam" id="TIGR01400">
    <property type="entry name" value="fliR"/>
    <property type="match status" value="1"/>
</dbReference>
<dbReference type="InterPro" id="IPR006303">
    <property type="entry name" value="FliR"/>
</dbReference>
<comment type="function">
    <text evidence="1 10">Role in flagellar biosynthesis.</text>
</comment>
<evidence type="ECO:0000256" key="6">
    <source>
        <dbReference type="ARBA" id="ARBA00022989"/>
    </source>
</evidence>
<keyword evidence="4 10" id="KW-1003">Cell membrane</keyword>
<protein>
    <recommendedName>
        <fullName evidence="3 9">Flagellar biosynthetic protein FliR</fullName>
    </recommendedName>
</protein>
<comment type="caution">
    <text evidence="11">The sequence shown here is derived from an EMBL/GenBank/DDBJ whole genome shotgun (WGS) entry which is preliminary data.</text>
</comment>
<dbReference type="RefSeq" id="WP_377315377.1">
    <property type="nucleotide sequence ID" value="NZ_JBHUIY010000011.1"/>
</dbReference>
<evidence type="ECO:0000256" key="1">
    <source>
        <dbReference type="ARBA" id="ARBA00002578"/>
    </source>
</evidence>
<feature type="transmembrane region" description="Helical" evidence="10">
    <location>
        <begin position="12"/>
        <end position="29"/>
    </location>
</feature>
<keyword evidence="12" id="KW-1185">Reference proteome</keyword>
<name>A0ABW5CC25_9PROT</name>
<evidence type="ECO:0000256" key="4">
    <source>
        <dbReference type="ARBA" id="ARBA00022475"/>
    </source>
</evidence>
<evidence type="ECO:0000256" key="5">
    <source>
        <dbReference type="ARBA" id="ARBA00022692"/>
    </source>
</evidence>
<organism evidence="11 12">
    <name type="scientific">Phaeospirillum tilakii</name>
    <dbReference type="NCBI Taxonomy" id="741673"/>
    <lineage>
        <taxon>Bacteria</taxon>
        <taxon>Pseudomonadati</taxon>
        <taxon>Pseudomonadota</taxon>
        <taxon>Alphaproteobacteria</taxon>
        <taxon>Rhodospirillales</taxon>
        <taxon>Rhodospirillaceae</taxon>
        <taxon>Phaeospirillum</taxon>
    </lineage>
</organism>
<dbReference type="Proteomes" id="UP001597296">
    <property type="component" value="Unassembled WGS sequence"/>
</dbReference>
<dbReference type="Pfam" id="PF01311">
    <property type="entry name" value="Bac_export_1"/>
    <property type="match status" value="1"/>
</dbReference>
<evidence type="ECO:0000256" key="7">
    <source>
        <dbReference type="ARBA" id="ARBA00023136"/>
    </source>
</evidence>
<evidence type="ECO:0000256" key="10">
    <source>
        <dbReference type="RuleBase" id="RU362071"/>
    </source>
</evidence>
<keyword evidence="7 10" id="KW-0472">Membrane</keyword>
<feature type="transmembrane region" description="Helical" evidence="10">
    <location>
        <begin position="41"/>
        <end position="59"/>
    </location>
</feature>
<comment type="subcellular location">
    <subcellularLocation>
        <location evidence="10">Cell membrane</location>
        <topology evidence="10">Multi-pass membrane protein</topology>
    </subcellularLocation>
    <subcellularLocation>
        <location evidence="10">Bacterial flagellum basal body</location>
    </subcellularLocation>
</comment>
<accession>A0ABW5CC25</accession>
<feature type="transmembrane region" description="Helical" evidence="10">
    <location>
        <begin position="123"/>
        <end position="146"/>
    </location>
</feature>
<evidence type="ECO:0000313" key="11">
    <source>
        <dbReference type="EMBL" id="MFD2233573.1"/>
    </source>
</evidence>
<keyword evidence="11" id="KW-0966">Cell projection</keyword>
<keyword evidence="5 10" id="KW-0812">Transmembrane</keyword>
<keyword evidence="6 10" id="KW-1133">Transmembrane helix</keyword>
<dbReference type="PANTHER" id="PTHR30065">
    <property type="entry name" value="FLAGELLAR BIOSYNTHETIC PROTEIN FLIR"/>
    <property type="match status" value="1"/>
</dbReference>
<reference evidence="12" key="1">
    <citation type="journal article" date="2019" name="Int. J. Syst. Evol. Microbiol.">
        <title>The Global Catalogue of Microorganisms (GCM) 10K type strain sequencing project: providing services to taxonomists for standard genome sequencing and annotation.</title>
        <authorList>
            <consortium name="The Broad Institute Genomics Platform"/>
            <consortium name="The Broad Institute Genome Sequencing Center for Infectious Disease"/>
            <person name="Wu L."/>
            <person name="Ma J."/>
        </authorList>
    </citation>
    <scope>NUCLEOTIDE SEQUENCE [LARGE SCALE GENOMIC DNA]</scope>
    <source>
        <strain evidence="12">KCTC 15012</strain>
    </source>
</reference>